<dbReference type="AlphaFoldDB" id="A0A6G9YPJ5"/>
<proteinExistence type="predicted"/>
<protein>
    <submittedName>
        <fullName evidence="3">EVE domain-containing protein</fullName>
    </submittedName>
</protein>
<feature type="region of interest" description="Disordered" evidence="1">
    <location>
        <begin position="1"/>
        <end position="27"/>
    </location>
</feature>
<dbReference type="SUPFAM" id="SSF88697">
    <property type="entry name" value="PUA domain-like"/>
    <property type="match status" value="1"/>
</dbReference>
<reference evidence="3 4" key="1">
    <citation type="journal article" date="2019" name="ACS Chem. Biol.">
        <title>Identification and Mobilization of a Cryptic Antibiotic Biosynthesis Gene Locus from a Human-Pathogenic Nocardia Isolate.</title>
        <authorList>
            <person name="Herisse M."/>
            <person name="Ishida K."/>
            <person name="Porter J.L."/>
            <person name="Howden B."/>
            <person name="Hertweck C."/>
            <person name="Stinear T.P."/>
            <person name="Pidot S.J."/>
        </authorList>
    </citation>
    <scope>NUCLEOTIDE SEQUENCE [LARGE SCALE GENOMIC DNA]</scope>
    <source>
        <strain evidence="3 4">AUSMDU00012717</strain>
    </source>
</reference>
<dbReference type="InterPro" id="IPR015947">
    <property type="entry name" value="PUA-like_sf"/>
</dbReference>
<dbReference type="Pfam" id="PF01878">
    <property type="entry name" value="EVE"/>
    <property type="match status" value="1"/>
</dbReference>
<evidence type="ECO:0000259" key="2">
    <source>
        <dbReference type="Pfam" id="PF01878"/>
    </source>
</evidence>
<evidence type="ECO:0000256" key="1">
    <source>
        <dbReference type="SAM" id="MobiDB-lite"/>
    </source>
</evidence>
<dbReference type="KEGG" id="nah:F5544_36530"/>
<dbReference type="Proteomes" id="UP000503540">
    <property type="component" value="Chromosome"/>
</dbReference>
<evidence type="ECO:0000313" key="4">
    <source>
        <dbReference type="Proteomes" id="UP000503540"/>
    </source>
</evidence>
<feature type="compositionally biased region" description="Gly residues" evidence="1">
    <location>
        <begin position="18"/>
        <end position="27"/>
    </location>
</feature>
<organism evidence="3 4">
    <name type="scientific">Nocardia arthritidis</name>
    <dbReference type="NCBI Taxonomy" id="228602"/>
    <lineage>
        <taxon>Bacteria</taxon>
        <taxon>Bacillati</taxon>
        <taxon>Actinomycetota</taxon>
        <taxon>Actinomycetes</taxon>
        <taxon>Mycobacteriales</taxon>
        <taxon>Nocardiaceae</taxon>
        <taxon>Nocardia</taxon>
    </lineage>
</organism>
<dbReference type="InterPro" id="IPR002740">
    <property type="entry name" value="EVE_domain"/>
</dbReference>
<dbReference type="Gene3D" id="3.10.590.10">
    <property type="entry name" value="ph1033 like domains"/>
    <property type="match status" value="1"/>
</dbReference>
<sequence>MEADHGRRPGRGCAARSGGAGRGRRGGAGVTKYWLNVVSREHVLRGVELGIVQANHGKRHGIERMTPGDGLVYYSPREGMRAGAPVRAFTAIGVVADRPAWQAVMEGVAAPGGGCFEPWRRAVHYRTDAREIPIERLRAELDLTSRPNWGIVLRRGLIELSAHDFAVISAAMLDETTPA</sequence>
<evidence type="ECO:0000313" key="3">
    <source>
        <dbReference type="EMBL" id="QIS15134.1"/>
    </source>
</evidence>
<dbReference type="CDD" id="cd21132">
    <property type="entry name" value="EVE-like"/>
    <property type="match status" value="1"/>
</dbReference>
<gene>
    <name evidence="3" type="ORF">F5544_36530</name>
</gene>
<dbReference type="EMBL" id="CP046172">
    <property type="protein sequence ID" value="QIS15134.1"/>
    <property type="molecule type" value="Genomic_DNA"/>
</dbReference>
<name>A0A6G9YPJ5_9NOCA</name>
<accession>A0A6G9YPJ5</accession>
<keyword evidence="4" id="KW-1185">Reference proteome</keyword>
<feature type="domain" description="EVE" evidence="2">
    <location>
        <begin position="32"/>
        <end position="169"/>
    </location>
</feature>